<dbReference type="InterPro" id="IPR036642">
    <property type="entry name" value="Cyt_bc1_su8_sf"/>
</dbReference>
<reference evidence="12 13" key="1">
    <citation type="journal article" date="2008" name="Nature">
        <title>The genome of the choanoflagellate Monosiga brevicollis and the origin of metazoans.</title>
        <authorList>
            <consortium name="JGI Sequencing"/>
            <person name="King N."/>
            <person name="Westbrook M.J."/>
            <person name="Young S.L."/>
            <person name="Kuo A."/>
            <person name="Abedin M."/>
            <person name="Chapman J."/>
            <person name="Fairclough S."/>
            <person name="Hellsten U."/>
            <person name="Isogai Y."/>
            <person name="Letunic I."/>
            <person name="Marr M."/>
            <person name="Pincus D."/>
            <person name="Putnam N."/>
            <person name="Rokas A."/>
            <person name="Wright K.J."/>
            <person name="Zuzow R."/>
            <person name="Dirks W."/>
            <person name="Good M."/>
            <person name="Goodstein D."/>
            <person name="Lemons D."/>
            <person name="Li W."/>
            <person name="Lyons J.B."/>
            <person name="Morris A."/>
            <person name="Nichols S."/>
            <person name="Richter D.J."/>
            <person name="Salamov A."/>
            <person name="Bork P."/>
            <person name="Lim W.A."/>
            <person name="Manning G."/>
            <person name="Miller W.T."/>
            <person name="McGinnis W."/>
            <person name="Shapiro H."/>
            <person name="Tjian R."/>
            <person name="Grigoriev I.V."/>
            <person name="Rokhsar D."/>
        </authorList>
    </citation>
    <scope>NUCLEOTIDE SEQUENCE [LARGE SCALE GENOMIC DNA]</scope>
    <source>
        <strain evidence="13">MX1 / ATCC 50154</strain>
    </source>
</reference>
<evidence type="ECO:0000256" key="2">
    <source>
        <dbReference type="ARBA" id="ARBA00007668"/>
    </source>
</evidence>
<accession>A9VD05</accession>
<evidence type="ECO:0000256" key="10">
    <source>
        <dbReference type="ARBA" id="ARBA00023136"/>
    </source>
</evidence>
<dbReference type="GeneID" id="5895850"/>
<sequence>AHGFGDLVKNSRGIVQFGLTPMRQQAVGNFFYKGPFNFVRRVAADGPVALPGILVLVGTIMWANNEFEARKRKNPADYANDQ</sequence>
<gene>
    <name evidence="12" type="ORF">MONBRDRAFT_20994</name>
</gene>
<comment type="subcellular location">
    <subcellularLocation>
        <location evidence="1 11">Mitochondrion inner membrane</location>
        <topology evidence="1 11">Single-pass membrane protein</topology>
    </subcellularLocation>
</comment>
<dbReference type="SUPFAM" id="SSF81508">
    <property type="entry name" value="Ubiquinone-binding protein QP-C of cytochrome bc1 complex (Ubiquinol-cytochrome c reductase)"/>
    <property type="match status" value="1"/>
</dbReference>
<dbReference type="OMA" id="WANNEFE"/>
<dbReference type="GO" id="GO:0005743">
    <property type="term" value="C:mitochondrial inner membrane"/>
    <property type="evidence" value="ECO:0007669"/>
    <property type="project" value="UniProtKB-SubCell"/>
</dbReference>
<dbReference type="KEGG" id="mbr:MONBRDRAFT_20994"/>
<dbReference type="Pfam" id="PF02939">
    <property type="entry name" value="UcrQ"/>
    <property type="match status" value="1"/>
</dbReference>
<comment type="function">
    <text evidence="11">Component of the ubiquinol-cytochrome c oxidoreductase, a multisubunit transmembrane complex that is part of the mitochondrial electron transport chain which drives oxidative phosphorylation. The complex plays an important role in the uptake of multiple carbon sources present in different host niches.</text>
</comment>
<proteinExistence type="inferred from homology"/>
<evidence type="ECO:0000256" key="7">
    <source>
        <dbReference type="ARBA" id="ARBA00022982"/>
    </source>
</evidence>
<dbReference type="Proteomes" id="UP000001357">
    <property type="component" value="Unassembled WGS sequence"/>
</dbReference>
<dbReference type="PANTHER" id="PTHR12119">
    <property type="entry name" value="UBIQUINOL-CYTOCHROME C REDUCTASE COMPLEX UBIQUINONE-BINDING PROTEIN QP-C"/>
    <property type="match status" value="1"/>
</dbReference>
<evidence type="ECO:0000256" key="5">
    <source>
        <dbReference type="ARBA" id="ARBA00022692"/>
    </source>
</evidence>
<keyword evidence="7 11" id="KW-0249">Electron transport</keyword>
<evidence type="ECO:0000256" key="11">
    <source>
        <dbReference type="RuleBase" id="RU368118"/>
    </source>
</evidence>
<keyword evidence="6 11" id="KW-0999">Mitochondrion inner membrane</keyword>
<evidence type="ECO:0000256" key="1">
    <source>
        <dbReference type="ARBA" id="ARBA00004434"/>
    </source>
</evidence>
<dbReference type="EMBL" id="CH991584">
    <property type="protein sequence ID" value="EDQ84559.1"/>
    <property type="molecule type" value="Genomic_DNA"/>
</dbReference>
<name>A9VD05_MONBE</name>
<evidence type="ECO:0000313" key="13">
    <source>
        <dbReference type="Proteomes" id="UP000001357"/>
    </source>
</evidence>
<dbReference type="Gene3D" id="1.20.5.210">
    <property type="entry name" value="Cytochrome b-c1 complex subunit 8"/>
    <property type="match status" value="1"/>
</dbReference>
<keyword evidence="8 11" id="KW-1133">Transmembrane helix</keyword>
<keyword evidence="3 11" id="KW-0813">Transport</keyword>
<evidence type="ECO:0000256" key="3">
    <source>
        <dbReference type="ARBA" id="ARBA00022448"/>
    </source>
</evidence>
<keyword evidence="5 11" id="KW-0812">Transmembrane</keyword>
<keyword evidence="4 11" id="KW-0679">Respiratory chain</keyword>
<dbReference type="AlphaFoldDB" id="A9VD05"/>
<dbReference type="InParanoid" id="A9VD05"/>
<dbReference type="InterPro" id="IPR004205">
    <property type="entry name" value="Cyt_bc1_su8"/>
</dbReference>
<keyword evidence="13" id="KW-1185">Reference proteome</keyword>
<dbReference type="PANTHER" id="PTHR12119:SF2">
    <property type="entry name" value="CYTOCHROME B-C1 COMPLEX SUBUNIT 8"/>
    <property type="match status" value="1"/>
</dbReference>
<keyword evidence="9 11" id="KW-0496">Mitochondrion</keyword>
<protein>
    <recommendedName>
        <fullName evidence="11">Cytochrome b-c1 complex subunit 8</fullName>
    </recommendedName>
    <alternativeName>
        <fullName evidence="11">Complex III subunit 8</fullName>
    </alternativeName>
</protein>
<keyword evidence="10 11" id="KW-0472">Membrane</keyword>
<organism evidence="12 13">
    <name type="scientific">Monosiga brevicollis</name>
    <name type="common">Choanoflagellate</name>
    <dbReference type="NCBI Taxonomy" id="81824"/>
    <lineage>
        <taxon>Eukaryota</taxon>
        <taxon>Choanoflagellata</taxon>
        <taxon>Craspedida</taxon>
        <taxon>Salpingoecidae</taxon>
        <taxon>Monosiga</taxon>
    </lineage>
</organism>
<dbReference type="STRING" id="81824.A9VD05"/>
<comment type="similarity">
    <text evidence="2 11">Belongs to the UQCRQ/QCR8 family.</text>
</comment>
<evidence type="ECO:0000256" key="9">
    <source>
        <dbReference type="ARBA" id="ARBA00023128"/>
    </source>
</evidence>
<evidence type="ECO:0000256" key="4">
    <source>
        <dbReference type="ARBA" id="ARBA00022660"/>
    </source>
</evidence>
<dbReference type="RefSeq" id="XP_001750586.1">
    <property type="nucleotide sequence ID" value="XM_001750534.1"/>
</dbReference>
<dbReference type="GO" id="GO:0045275">
    <property type="term" value="C:respiratory chain complex III"/>
    <property type="evidence" value="ECO:0000318"/>
    <property type="project" value="GO_Central"/>
</dbReference>
<evidence type="ECO:0000313" key="12">
    <source>
        <dbReference type="EMBL" id="EDQ84559.1"/>
    </source>
</evidence>
<evidence type="ECO:0000256" key="6">
    <source>
        <dbReference type="ARBA" id="ARBA00022792"/>
    </source>
</evidence>
<dbReference type="GO" id="GO:0006122">
    <property type="term" value="P:mitochondrial electron transport, ubiquinol to cytochrome c"/>
    <property type="evidence" value="ECO:0000318"/>
    <property type="project" value="GO_Central"/>
</dbReference>
<evidence type="ECO:0000256" key="8">
    <source>
        <dbReference type="ARBA" id="ARBA00022989"/>
    </source>
</evidence>
<feature type="non-terminal residue" evidence="12">
    <location>
        <position position="1"/>
    </location>
</feature>
<feature type="transmembrane region" description="Helical" evidence="11">
    <location>
        <begin position="42"/>
        <end position="63"/>
    </location>
</feature>
<dbReference type="FunCoup" id="A9VD05">
    <property type="interactions" value="477"/>
</dbReference>